<evidence type="ECO:0000256" key="1">
    <source>
        <dbReference type="ARBA" id="ARBA00023224"/>
    </source>
</evidence>
<dbReference type="Proteomes" id="UP000030014">
    <property type="component" value="Unassembled WGS sequence"/>
</dbReference>
<dbReference type="GO" id="GO:0020037">
    <property type="term" value="F:heme binding"/>
    <property type="evidence" value="ECO:0007669"/>
    <property type="project" value="InterPro"/>
</dbReference>
<gene>
    <name evidence="6" type="ORF">Z955_13555</name>
</gene>
<dbReference type="PANTHER" id="PTHR32089">
    <property type="entry name" value="METHYL-ACCEPTING CHEMOTAXIS PROTEIN MCPB"/>
    <property type="match status" value="1"/>
</dbReference>
<dbReference type="InterPro" id="IPR038158">
    <property type="entry name" value="H-NOX_domain_sf"/>
</dbReference>
<evidence type="ECO:0000313" key="6">
    <source>
        <dbReference type="EMBL" id="KGM96028.1"/>
    </source>
</evidence>
<protein>
    <submittedName>
        <fullName evidence="6">Chemotaxis protein</fullName>
    </submittedName>
</protein>
<feature type="transmembrane region" description="Helical" evidence="4">
    <location>
        <begin position="198"/>
        <end position="217"/>
    </location>
</feature>
<evidence type="ECO:0000313" key="7">
    <source>
        <dbReference type="Proteomes" id="UP000030014"/>
    </source>
</evidence>
<evidence type="ECO:0000259" key="5">
    <source>
        <dbReference type="PROSITE" id="PS50111"/>
    </source>
</evidence>
<keyword evidence="4" id="KW-1133">Transmembrane helix</keyword>
<keyword evidence="1 2" id="KW-0807">Transducer</keyword>
<evidence type="ECO:0000256" key="3">
    <source>
        <dbReference type="SAM" id="Coils"/>
    </source>
</evidence>
<dbReference type="Gene3D" id="3.90.1520.10">
    <property type="entry name" value="H-NOX domain"/>
    <property type="match status" value="1"/>
</dbReference>
<dbReference type="GO" id="GO:0016020">
    <property type="term" value="C:membrane"/>
    <property type="evidence" value="ECO:0007669"/>
    <property type="project" value="InterPro"/>
</dbReference>
<sequence length="599" mass="67248">MKGTIVATWLNTCRKIYDNQVVSSAMNSVGWEGDKIFSPIENVDDNDVKKIMKEIADSKHISINELWRSIGKDNVLTFHKDFPAFFQHENLYSFFRSMFDVHVEMVKKFKGAQPPIIDIRPISSKKAIFKYRSKRGMYDYCLGLIDGSADYFKENLKIETISNNDGELILELTFEKNIFYKKVYKFNKILSLGFMKSIASKVGVCTFLTSSIFSTVLFGFHNILKGCSISLVASLMSSFIVFMLLRPAKIIEGEIEKINDNNYTEDGEIVTGDIFENLYNLLKKHRKVVRADFVGFKGVTDEMSTFVRNINVISDSMMRTSEEISGVVEQVANGAVNQAENTQSAATVLNGNIESLKEIVDTENKNKQQLEEAIQKIDNSYANVDNSSKNIIESLMKFKEVRNDGVELEGKAHSINDIVLIVSQISQQTNLLALNASIEAARAGEAGKGFSVVAEEVRELAEQTQSAVEQINSNLGEFVDSIKMLVNKIESQYFVLEGETNNLQEVRNISLDATKSIQIVSKSMIKTIDDLSRESDTIAQIYNNIESLSAIAEENSASSEEVSANVSNYTNEIKNLIGNISEFKKLAEEFKDKLSKYNI</sequence>
<keyword evidence="4" id="KW-0812">Transmembrane</keyword>
<dbReference type="InterPro" id="IPR024096">
    <property type="entry name" value="NO_sig/Golgi_transp_ligand-bd"/>
</dbReference>
<accession>A0A0A0I5W9</accession>
<evidence type="ECO:0000256" key="4">
    <source>
        <dbReference type="SAM" id="Phobius"/>
    </source>
</evidence>
<dbReference type="Pfam" id="PF07700">
    <property type="entry name" value="HNOB"/>
    <property type="match status" value="1"/>
</dbReference>
<organism evidence="6 7">
    <name type="scientific">Clostridium botulinum C/D str. DC5</name>
    <dbReference type="NCBI Taxonomy" id="1443128"/>
    <lineage>
        <taxon>Bacteria</taxon>
        <taxon>Bacillati</taxon>
        <taxon>Bacillota</taxon>
        <taxon>Clostridia</taxon>
        <taxon>Eubacteriales</taxon>
        <taxon>Clostridiaceae</taxon>
        <taxon>Clostridium</taxon>
    </lineage>
</organism>
<dbReference type="SMART" id="SM00283">
    <property type="entry name" value="MA"/>
    <property type="match status" value="1"/>
</dbReference>
<dbReference type="AlphaFoldDB" id="A0A0A0I5W9"/>
<dbReference type="InterPro" id="IPR004089">
    <property type="entry name" value="MCPsignal_dom"/>
</dbReference>
<evidence type="ECO:0000256" key="2">
    <source>
        <dbReference type="PROSITE-ProRule" id="PRU00284"/>
    </source>
</evidence>
<dbReference type="GO" id="GO:0007165">
    <property type="term" value="P:signal transduction"/>
    <property type="evidence" value="ECO:0007669"/>
    <property type="project" value="UniProtKB-KW"/>
</dbReference>
<feature type="coiled-coil region" evidence="3">
    <location>
        <begin position="566"/>
        <end position="593"/>
    </location>
</feature>
<dbReference type="PROSITE" id="PS50111">
    <property type="entry name" value="CHEMOTAXIS_TRANSDUC_2"/>
    <property type="match status" value="1"/>
</dbReference>
<feature type="transmembrane region" description="Helical" evidence="4">
    <location>
        <begin position="223"/>
        <end position="245"/>
    </location>
</feature>
<comment type="caution">
    <text evidence="6">The sequence shown here is derived from an EMBL/GenBank/DDBJ whole genome shotgun (WGS) entry which is preliminary data.</text>
</comment>
<feature type="coiled-coil region" evidence="3">
    <location>
        <begin position="353"/>
        <end position="387"/>
    </location>
</feature>
<dbReference type="Gene3D" id="1.10.287.950">
    <property type="entry name" value="Methyl-accepting chemotaxis protein"/>
    <property type="match status" value="1"/>
</dbReference>
<dbReference type="SUPFAM" id="SSF111126">
    <property type="entry name" value="Ligand-binding domain in the NO signalling and Golgi transport"/>
    <property type="match status" value="1"/>
</dbReference>
<dbReference type="PANTHER" id="PTHR32089:SF112">
    <property type="entry name" value="LYSOZYME-LIKE PROTEIN-RELATED"/>
    <property type="match status" value="1"/>
</dbReference>
<name>A0A0A0I5W9_CLOBO</name>
<dbReference type="SUPFAM" id="SSF58104">
    <property type="entry name" value="Methyl-accepting chemotaxis protein (MCP) signaling domain"/>
    <property type="match status" value="1"/>
</dbReference>
<dbReference type="RefSeq" id="WP_039259949.1">
    <property type="nucleotide sequence ID" value="NZ_JDRY01000087.1"/>
</dbReference>
<reference evidence="6 7" key="1">
    <citation type="submission" date="2014-01" db="EMBL/GenBank/DDBJ databases">
        <title>Plasmidome dynamics in the species complex Clostridium novyi sensu lato converts strains of independent lineages into distinctly different pathogens.</title>
        <authorList>
            <person name="Skarin H."/>
            <person name="Segerman B."/>
        </authorList>
    </citation>
    <scope>NUCLEOTIDE SEQUENCE [LARGE SCALE GENOMIC DNA]</scope>
    <source>
        <strain evidence="6 7">DC5</strain>
    </source>
</reference>
<feature type="domain" description="Methyl-accepting transducer" evidence="5">
    <location>
        <begin position="313"/>
        <end position="570"/>
    </location>
</feature>
<dbReference type="InterPro" id="IPR011644">
    <property type="entry name" value="Heme_NO-bd"/>
</dbReference>
<keyword evidence="3" id="KW-0175">Coiled coil</keyword>
<dbReference type="EMBL" id="JDRY01000087">
    <property type="protein sequence ID" value="KGM96028.1"/>
    <property type="molecule type" value="Genomic_DNA"/>
</dbReference>
<dbReference type="Pfam" id="PF00015">
    <property type="entry name" value="MCPsignal"/>
    <property type="match status" value="1"/>
</dbReference>
<keyword evidence="4" id="KW-0472">Membrane</keyword>
<proteinExistence type="predicted"/>